<accession>A0A840N1H9</accession>
<dbReference type="EMBL" id="JACHIJ010000005">
    <property type="protein sequence ID" value="MBB5053933.1"/>
    <property type="molecule type" value="Genomic_DNA"/>
</dbReference>
<evidence type="ECO:0000313" key="2">
    <source>
        <dbReference type="Proteomes" id="UP000521227"/>
    </source>
</evidence>
<protein>
    <submittedName>
        <fullName evidence="1">Uncharacterized protein</fullName>
    </submittedName>
</protein>
<organism evidence="1 2">
    <name type="scientific">Afipia massiliensis</name>
    <dbReference type="NCBI Taxonomy" id="211460"/>
    <lineage>
        <taxon>Bacteria</taxon>
        <taxon>Pseudomonadati</taxon>
        <taxon>Pseudomonadota</taxon>
        <taxon>Alphaproteobacteria</taxon>
        <taxon>Hyphomicrobiales</taxon>
        <taxon>Nitrobacteraceae</taxon>
        <taxon>Afipia</taxon>
    </lineage>
</organism>
<name>A0A840N1H9_9BRAD</name>
<sequence length="125" mass="13752">MIDVLKKLRITEDVVMAGVFAGHRRNPFFHGARTFKVRIDLGLKGENGGSDAVRQGGRKGPWRFGLTNPAVSTIRTSDSKGGASAVIKTKTKPAAGQILSRIKTPYNLIRTHVILIRSHVMRYNV</sequence>
<proteinExistence type="predicted"/>
<dbReference type="AlphaFoldDB" id="A0A840N1H9"/>
<comment type="caution">
    <text evidence="1">The sequence shown here is derived from an EMBL/GenBank/DDBJ whole genome shotgun (WGS) entry which is preliminary data.</text>
</comment>
<reference evidence="1 2" key="1">
    <citation type="submission" date="2020-08" db="EMBL/GenBank/DDBJ databases">
        <title>Genomic Encyclopedia of Type Strains, Phase IV (KMG-IV): sequencing the most valuable type-strain genomes for metagenomic binning, comparative biology and taxonomic classification.</title>
        <authorList>
            <person name="Goeker M."/>
        </authorList>
    </citation>
    <scope>NUCLEOTIDE SEQUENCE [LARGE SCALE GENOMIC DNA]</scope>
    <source>
        <strain evidence="1 2">DSM 17498</strain>
    </source>
</reference>
<gene>
    <name evidence="1" type="ORF">HNQ36_003933</name>
</gene>
<dbReference type="RefSeq" id="WP_184087642.1">
    <property type="nucleotide sequence ID" value="NZ_JACHIJ010000005.1"/>
</dbReference>
<evidence type="ECO:0000313" key="1">
    <source>
        <dbReference type="EMBL" id="MBB5053933.1"/>
    </source>
</evidence>
<dbReference type="Proteomes" id="UP000521227">
    <property type="component" value="Unassembled WGS sequence"/>
</dbReference>